<feature type="domain" description="Multidrug resistance protein MdtA-like barrel-sandwich hybrid" evidence="6">
    <location>
        <begin position="63"/>
        <end position="211"/>
    </location>
</feature>
<name>A0A1G7VG07_9FLAO</name>
<keyword evidence="4" id="KW-0175">Coiled coil</keyword>
<feature type="domain" description="Multidrug resistance protein MdtA-like C-terminal permuted SH3" evidence="7">
    <location>
        <begin position="366"/>
        <end position="404"/>
    </location>
</feature>
<dbReference type="SUPFAM" id="SSF111369">
    <property type="entry name" value="HlyD-like secretion proteins"/>
    <property type="match status" value="1"/>
</dbReference>
<dbReference type="InterPro" id="IPR058625">
    <property type="entry name" value="MdtA-like_BSH"/>
</dbReference>
<keyword evidence="10" id="KW-1185">Reference proteome</keyword>
<evidence type="ECO:0000259" key="5">
    <source>
        <dbReference type="Pfam" id="PF25876"/>
    </source>
</evidence>
<organism evidence="9 10">
    <name type="scientific">Winogradskyella thalassocola</name>
    <dbReference type="NCBI Taxonomy" id="262004"/>
    <lineage>
        <taxon>Bacteria</taxon>
        <taxon>Pseudomonadati</taxon>
        <taxon>Bacteroidota</taxon>
        <taxon>Flavobacteriia</taxon>
        <taxon>Flavobacteriales</taxon>
        <taxon>Flavobacteriaceae</taxon>
        <taxon>Winogradskyella</taxon>
    </lineage>
</organism>
<evidence type="ECO:0000256" key="3">
    <source>
        <dbReference type="ARBA" id="ARBA00022448"/>
    </source>
</evidence>
<dbReference type="InterPro" id="IPR058982">
    <property type="entry name" value="Beta-barrel_AprE"/>
</dbReference>
<dbReference type="Gene3D" id="2.40.30.170">
    <property type="match status" value="1"/>
</dbReference>
<dbReference type="Pfam" id="PF25876">
    <property type="entry name" value="HH_MFP_RND"/>
    <property type="match status" value="1"/>
</dbReference>
<dbReference type="EMBL" id="FNCZ01000001">
    <property type="protein sequence ID" value="SDG58684.1"/>
    <property type="molecule type" value="Genomic_DNA"/>
</dbReference>
<dbReference type="Proteomes" id="UP000199492">
    <property type="component" value="Unassembled WGS sequence"/>
</dbReference>
<dbReference type="InterPro" id="IPR058627">
    <property type="entry name" value="MdtA-like_C"/>
</dbReference>
<dbReference type="GO" id="GO:0015562">
    <property type="term" value="F:efflux transmembrane transporter activity"/>
    <property type="evidence" value="ECO:0007669"/>
    <property type="project" value="TreeGrafter"/>
</dbReference>
<sequence>MSKTVKIIIGLFIVGLLIVVAGSKMGWFGEKGDFKEVTIKEVTLKDIVETVSATGKIQPEVEVKISSEVSGEILELPFKEGEEVKKGDLLVRVNPDLIQSAVSRTQASYQNVRAGLEQAEANLKQAKADYERNKTLFNKGVISKADWDRSIATYETAVAGKSSAYYSVQSAAATVNEAKDNLNRTTIYAPMTGTISLLSVELGERVVGTQQMAGTEILRVANLKNMEVEVDVNENDIVKVSIGDSTIVEVDAYLKKKFKGVVTAIANSAAGTLAADQVTNFKVKVRIIEESYKDLTEGKPETYSPFRPGMTATVDIITKTRKDAISVPISAIVIKTDTSSTKKTYQKTPTTDSGDYDGEEQKFECVFVNENGKAKLRVVKTGIQDDTNIEIISGLTKDDEIITGPYIMVSKDLNPGDLIQVKNKSSLDASNTKSEE</sequence>
<dbReference type="AlphaFoldDB" id="A0A1G7VG07"/>
<evidence type="ECO:0000256" key="1">
    <source>
        <dbReference type="ARBA" id="ARBA00004196"/>
    </source>
</evidence>
<reference evidence="10" key="1">
    <citation type="submission" date="2016-10" db="EMBL/GenBank/DDBJ databases">
        <authorList>
            <person name="Varghese N."/>
            <person name="Submissions S."/>
        </authorList>
    </citation>
    <scope>NUCLEOTIDE SEQUENCE [LARGE SCALE GENOMIC DNA]</scope>
    <source>
        <strain evidence="10">DSM 15363</strain>
    </source>
</reference>
<evidence type="ECO:0000259" key="7">
    <source>
        <dbReference type="Pfam" id="PF25967"/>
    </source>
</evidence>
<dbReference type="STRING" id="262004.SAMN04489796_1016"/>
<evidence type="ECO:0000256" key="4">
    <source>
        <dbReference type="SAM" id="Coils"/>
    </source>
</evidence>
<dbReference type="InterPro" id="IPR058624">
    <property type="entry name" value="MdtA-like_HH"/>
</dbReference>
<evidence type="ECO:0000259" key="8">
    <source>
        <dbReference type="Pfam" id="PF26002"/>
    </source>
</evidence>
<dbReference type="InterPro" id="IPR006143">
    <property type="entry name" value="RND_pump_MFP"/>
</dbReference>
<comment type="similarity">
    <text evidence="2">Belongs to the membrane fusion protein (MFP) (TC 8.A.1) family.</text>
</comment>
<proteinExistence type="inferred from homology"/>
<feature type="coiled-coil region" evidence="4">
    <location>
        <begin position="109"/>
        <end position="136"/>
    </location>
</feature>
<accession>A0A1G7VG07</accession>
<dbReference type="GO" id="GO:1990281">
    <property type="term" value="C:efflux pump complex"/>
    <property type="evidence" value="ECO:0007669"/>
    <property type="project" value="TreeGrafter"/>
</dbReference>
<gene>
    <name evidence="9" type="ORF">SAMN04489796_1016</name>
</gene>
<dbReference type="Gene3D" id="2.40.420.20">
    <property type="match status" value="1"/>
</dbReference>
<dbReference type="Gene3D" id="1.10.287.470">
    <property type="entry name" value="Helix hairpin bin"/>
    <property type="match status" value="1"/>
</dbReference>
<comment type="subcellular location">
    <subcellularLocation>
        <location evidence="1">Cell envelope</location>
    </subcellularLocation>
</comment>
<dbReference type="Pfam" id="PF26002">
    <property type="entry name" value="Beta-barrel_AprE"/>
    <property type="match status" value="1"/>
</dbReference>
<dbReference type="NCBIfam" id="TIGR01730">
    <property type="entry name" value="RND_mfp"/>
    <property type="match status" value="1"/>
</dbReference>
<dbReference type="Pfam" id="PF25967">
    <property type="entry name" value="RND-MFP_C"/>
    <property type="match status" value="1"/>
</dbReference>
<keyword evidence="3" id="KW-0813">Transport</keyword>
<protein>
    <submittedName>
        <fullName evidence="9">HlyD family secretion protein</fullName>
    </submittedName>
</protein>
<dbReference type="Pfam" id="PF25917">
    <property type="entry name" value="BSH_RND"/>
    <property type="match status" value="1"/>
</dbReference>
<evidence type="ECO:0000259" key="6">
    <source>
        <dbReference type="Pfam" id="PF25917"/>
    </source>
</evidence>
<evidence type="ECO:0000313" key="10">
    <source>
        <dbReference type="Proteomes" id="UP000199492"/>
    </source>
</evidence>
<dbReference type="PANTHER" id="PTHR30469:SF33">
    <property type="entry name" value="SLR1207 PROTEIN"/>
    <property type="match status" value="1"/>
</dbReference>
<dbReference type="OrthoDB" id="9809068at2"/>
<evidence type="ECO:0000313" key="9">
    <source>
        <dbReference type="EMBL" id="SDG58684.1"/>
    </source>
</evidence>
<dbReference type="PANTHER" id="PTHR30469">
    <property type="entry name" value="MULTIDRUG RESISTANCE PROTEIN MDTA"/>
    <property type="match status" value="1"/>
</dbReference>
<feature type="domain" description="Multidrug resistance protein MdtA-like alpha-helical hairpin" evidence="5">
    <location>
        <begin position="109"/>
        <end position="183"/>
    </location>
</feature>
<dbReference type="RefSeq" id="WP_092465552.1">
    <property type="nucleotide sequence ID" value="NZ_FNCZ01000001.1"/>
</dbReference>
<feature type="domain" description="AprE-like beta-barrel" evidence="8">
    <location>
        <begin position="227"/>
        <end position="318"/>
    </location>
</feature>
<evidence type="ECO:0000256" key="2">
    <source>
        <dbReference type="ARBA" id="ARBA00009477"/>
    </source>
</evidence>
<dbReference type="Gene3D" id="2.40.50.100">
    <property type="match status" value="1"/>
</dbReference>